<reference evidence="1 2" key="1">
    <citation type="submission" date="2019-08" db="EMBL/GenBank/DDBJ databases">
        <title>Archangium and Cystobacter genomes.</title>
        <authorList>
            <person name="Chen I.-C.K."/>
            <person name="Wielgoss S."/>
        </authorList>
    </citation>
    <scope>NUCLEOTIDE SEQUENCE [LARGE SCALE GENOMIC DNA]</scope>
    <source>
        <strain evidence="1 2">Cbm 6</strain>
    </source>
</reference>
<protein>
    <submittedName>
        <fullName evidence="1">Uncharacterized protein</fullName>
    </submittedName>
</protein>
<dbReference type="EMBL" id="CP043494">
    <property type="protein sequence ID" value="WNG51783.1"/>
    <property type="molecule type" value="Genomic_DNA"/>
</dbReference>
<proteinExistence type="predicted"/>
<evidence type="ECO:0000313" key="1">
    <source>
        <dbReference type="EMBL" id="WNG51783.1"/>
    </source>
</evidence>
<dbReference type="Proteomes" id="UP001611383">
    <property type="component" value="Chromosome"/>
</dbReference>
<accession>A0ABY9X8Q6</accession>
<keyword evidence="2" id="KW-1185">Reference proteome</keyword>
<gene>
    <name evidence="1" type="ORF">F0U60_52500</name>
</gene>
<dbReference type="RefSeq" id="WP_395812073.1">
    <property type="nucleotide sequence ID" value="NZ_CP043494.1"/>
</dbReference>
<evidence type="ECO:0000313" key="2">
    <source>
        <dbReference type="Proteomes" id="UP001611383"/>
    </source>
</evidence>
<organism evidence="1 2">
    <name type="scientific">Archangium minus</name>
    <dbReference type="NCBI Taxonomy" id="83450"/>
    <lineage>
        <taxon>Bacteria</taxon>
        <taxon>Pseudomonadati</taxon>
        <taxon>Myxococcota</taxon>
        <taxon>Myxococcia</taxon>
        <taxon>Myxococcales</taxon>
        <taxon>Cystobacterineae</taxon>
        <taxon>Archangiaceae</taxon>
        <taxon>Archangium</taxon>
    </lineage>
</organism>
<sequence>MLESAKLLGEGDLFPRFIEPDCFQALGIVWKLAVLEPRASLPLLVGLVDVSVGLRRASLESLLDEIQLRAGQGPLKGVETLGGLGDLDGLVEDLTGASRRRSEELPGACIDGGGTGGTTRLVELGP</sequence>
<name>A0ABY9X8Q6_9BACT</name>